<feature type="region of interest" description="Disordered" evidence="1">
    <location>
        <begin position="1"/>
        <end position="23"/>
    </location>
</feature>
<dbReference type="RefSeq" id="WP_146533546.1">
    <property type="nucleotide sequence ID" value="NZ_SJPX01000002.1"/>
</dbReference>
<dbReference type="Pfam" id="PF13412">
    <property type="entry name" value="HTH_24"/>
    <property type="match status" value="1"/>
</dbReference>
<comment type="caution">
    <text evidence="2">The sequence shown here is derived from an EMBL/GenBank/DDBJ whole genome shotgun (WGS) entry which is preliminary data.</text>
</comment>
<name>A0A5C6F4G2_9BACT</name>
<reference evidence="2 3" key="1">
    <citation type="submission" date="2019-02" db="EMBL/GenBank/DDBJ databases">
        <title>Deep-cultivation of Planctomycetes and their phenomic and genomic characterization uncovers novel biology.</title>
        <authorList>
            <person name="Wiegand S."/>
            <person name="Jogler M."/>
            <person name="Boedeker C."/>
            <person name="Pinto D."/>
            <person name="Vollmers J."/>
            <person name="Rivas-Marin E."/>
            <person name="Kohn T."/>
            <person name="Peeters S.H."/>
            <person name="Heuer A."/>
            <person name="Rast P."/>
            <person name="Oberbeckmann S."/>
            <person name="Bunk B."/>
            <person name="Jeske O."/>
            <person name="Meyerdierks A."/>
            <person name="Storesund J.E."/>
            <person name="Kallscheuer N."/>
            <person name="Luecker S."/>
            <person name="Lage O.M."/>
            <person name="Pohl T."/>
            <person name="Merkel B.J."/>
            <person name="Hornburger P."/>
            <person name="Mueller R.-W."/>
            <person name="Bruemmer F."/>
            <person name="Labrenz M."/>
            <person name="Spormann A.M."/>
            <person name="Op Den Camp H."/>
            <person name="Overmann J."/>
            <person name="Amann R."/>
            <person name="Jetten M.S.M."/>
            <person name="Mascher T."/>
            <person name="Medema M.H."/>
            <person name="Devos D.P."/>
            <person name="Kaster A.-K."/>
            <person name="Ovreas L."/>
            <person name="Rohde M."/>
            <person name="Galperin M.Y."/>
            <person name="Jogler C."/>
        </authorList>
    </citation>
    <scope>NUCLEOTIDE SEQUENCE [LARGE SCALE GENOMIC DNA]</scope>
    <source>
        <strain evidence="2 3">Poly59</strain>
    </source>
</reference>
<dbReference type="InterPro" id="IPR036390">
    <property type="entry name" value="WH_DNA-bd_sf"/>
</dbReference>
<dbReference type="AlphaFoldDB" id="A0A5C6F4G2"/>
<sequence>MSKVTSQAQPASKAGTAGTAEPTNRWTFLTNHAHVLILLHGNPDMVLREVALQVGITERGVQRIVLDLEEGGFIRREKVGRKNHYHVLTEQRLRHPIEAHRSIGDLFKLITG</sequence>
<dbReference type="Proteomes" id="UP000317977">
    <property type="component" value="Unassembled WGS sequence"/>
</dbReference>
<dbReference type="OrthoDB" id="371140at2"/>
<evidence type="ECO:0000313" key="3">
    <source>
        <dbReference type="Proteomes" id="UP000317977"/>
    </source>
</evidence>
<dbReference type="InterPro" id="IPR036388">
    <property type="entry name" value="WH-like_DNA-bd_sf"/>
</dbReference>
<feature type="compositionally biased region" description="Polar residues" evidence="1">
    <location>
        <begin position="1"/>
        <end position="10"/>
    </location>
</feature>
<dbReference type="SUPFAM" id="SSF46785">
    <property type="entry name" value="Winged helix' DNA-binding domain"/>
    <property type="match status" value="1"/>
</dbReference>
<keyword evidence="3" id="KW-1185">Reference proteome</keyword>
<evidence type="ECO:0008006" key="4">
    <source>
        <dbReference type="Google" id="ProtNLM"/>
    </source>
</evidence>
<dbReference type="Gene3D" id="1.10.10.10">
    <property type="entry name" value="Winged helix-like DNA-binding domain superfamily/Winged helix DNA-binding domain"/>
    <property type="match status" value="1"/>
</dbReference>
<evidence type="ECO:0000256" key="1">
    <source>
        <dbReference type="SAM" id="MobiDB-lite"/>
    </source>
</evidence>
<evidence type="ECO:0000313" key="2">
    <source>
        <dbReference type="EMBL" id="TWU55337.1"/>
    </source>
</evidence>
<accession>A0A5C6F4G2</accession>
<proteinExistence type="predicted"/>
<protein>
    <recommendedName>
        <fullName evidence="4">MarR family protein</fullName>
    </recommendedName>
</protein>
<gene>
    <name evidence="2" type="ORF">Poly59_16340</name>
</gene>
<dbReference type="EMBL" id="SJPX01000002">
    <property type="protein sequence ID" value="TWU55337.1"/>
    <property type="molecule type" value="Genomic_DNA"/>
</dbReference>
<organism evidence="2 3">
    <name type="scientific">Rubripirellula reticaptiva</name>
    <dbReference type="NCBI Taxonomy" id="2528013"/>
    <lineage>
        <taxon>Bacteria</taxon>
        <taxon>Pseudomonadati</taxon>
        <taxon>Planctomycetota</taxon>
        <taxon>Planctomycetia</taxon>
        <taxon>Pirellulales</taxon>
        <taxon>Pirellulaceae</taxon>
        <taxon>Rubripirellula</taxon>
    </lineage>
</organism>